<dbReference type="Proteomes" id="UP001500194">
    <property type="component" value="Unassembled WGS sequence"/>
</dbReference>
<sequence length="106" mass="11638">MFKEERAGRDLNMHLATEWLAEPGRSPVHSREARGRRLSGTKWSEGGVLLVQILPSEPKARAAQKVERAGRDLNTHSQRVALFAASKSLAALLRTVSRRKSGPGAI</sequence>
<evidence type="ECO:0000313" key="1">
    <source>
        <dbReference type="EMBL" id="GAA0650904.1"/>
    </source>
</evidence>
<proteinExistence type="predicted"/>
<reference evidence="1 2" key="1">
    <citation type="journal article" date="2019" name="Int. J. Syst. Evol. Microbiol.">
        <title>The Global Catalogue of Microorganisms (GCM) 10K type strain sequencing project: providing services to taxonomists for standard genome sequencing and annotation.</title>
        <authorList>
            <consortium name="The Broad Institute Genomics Platform"/>
            <consortium name="The Broad Institute Genome Sequencing Center for Infectious Disease"/>
            <person name="Wu L."/>
            <person name="Ma J."/>
        </authorList>
    </citation>
    <scope>NUCLEOTIDE SEQUENCE [LARGE SCALE GENOMIC DNA]</scope>
    <source>
        <strain evidence="1 2">JCM 16327</strain>
    </source>
</reference>
<protein>
    <recommendedName>
        <fullName evidence="3">Transposase</fullName>
    </recommendedName>
</protein>
<dbReference type="EMBL" id="BAAADU010000002">
    <property type="protein sequence ID" value="GAA0650904.1"/>
    <property type="molecule type" value="Genomic_DNA"/>
</dbReference>
<keyword evidence="2" id="KW-1185">Reference proteome</keyword>
<evidence type="ECO:0008006" key="3">
    <source>
        <dbReference type="Google" id="ProtNLM"/>
    </source>
</evidence>
<dbReference type="AlphaFoldDB" id="A0AAV3T0I1"/>
<name>A0AAV3T0I1_9EURY</name>
<evidence type="ECO:0000313" key="2">
    <source>
        <dbReference type="Proteomes" id="UP001500194"/>
    </source>
</evidence>
<organism evidence="1 2">
    <name type="scientific">Salarchaeum japonicum</name>
    <dbReference type="NCBI Taxonomy" id="555573"/>
    <lineage>
        <taxon>Archaea</taxon>
        <taxon>Methanobacteriati</taxon>
        <taxon>Methanobacteriota</taxon>
        <taxon>Stenosarchaea group</taxon>
        <taxon>Halobacteria</taxon>
        <taxon>Halobacteriales</taxon>
        <taxon>Halobacteriaceae</taxon>
    </lineage>
</organism>
<gene>
    <name evidence="1" type="ORF">GCM10009019_12250</name>
</gene>
<accession>A0AAV3T0I1</accession>
<comment type="caution">
    <text evidence="1">The sequence shown here is derived from an EMBL/GenBank/DDBJ whole genome shotgun (WGS) entry which is preliminary data.</text>
</comment>